<gene>
    <name evidence="3" type="ORF">PODLI_1B037054</name>
</gene>
<dbReference type="GO" id="GO:0006511">
    <property type="term" value="P:ubiquitin-dependent protein catabolic process"/>
    <property type="evidence" value="ECO:0007669"/>
    <property type="project" value="InterPro"/>
</dbReference>
<evidence type="ECO:0000259" key="2">
    <source>
        <dbReference type="Pfam" id="PF00888"/>
    </source>
</evidence>
<dbReference type="EMBL" id="OX395129">
    <property type="protein sequence ID" value="CAI5771959.1"/>
    <property type="molecule type" value="Genomic_DNA"/>
</dbReference>
<name>A0AA35K730_9SAUR</name>
<organism evidence="3 4">
    <name type="scientific">Podarcis lilfordi</name>
    <name type="common">Lilford's wall lizard</name>
    <dbReference type="NCBI Taxonomy" id="74358"/>
    <lineage>
        <taxon>Eukaryota</taxon>
        <taxon>Metazoa</taxon>
        <taxon>Chordata</taxon>
        <taxon>Craniata</taxon>
        <taxon>Vertebrata</taxon>
        <taxon>Euteleostomi</taxon>
        <taxon>Lepidosauria</taxon>
        <taxon>Squamata</taxon>
        <taxon>Bifurcata</taxon>
        <taxon>Unidentata</taxon>
        <taxon>Episquamata</taxon>
        <taxon>Laterata</taxon>
        <taxon>Lacertibaenia</taxon>
        <taxon>Lacertidae</taxon>
        <taxon>Podarcis</taxon>
    </lineage>
</organism>
<dbReference type="Pfam" id="PF00888">
    <property type="entry name" value="Cullin"/>
    <property type="match status" value="1"/>
</dbReference>
<protein>
    <submittedName>
        <fullName evidence="3">Cullin-4A isoform X2</fullName>
    </submittedName>
</protein>
<evidence type="ECO:0000313" key="3">
    <source>
        <dbReference type="EMBL" id="CAI5771959.1"/>
    </source>
</evidence>
<proteinExistence type="inferred from homology"/>
<dbReference type="PANTHER" id="PTHR11932">
    <property type="entry name" value="CULLIN"/>
    <property type="match status" value="1"/>
</dbReference>
<dbReference type="GO" id="GO:0031625">
    <property type="term" value="F:ubiquitin protein ligase binding"/>
    <property type="evidence" value="ECO:0007669"/>
    <property type="project" value="InterPro"/>
</dbReference>
<sequence length="145" mass="16104">MAGEPQKKQHLSALVGHTNGFTKPASLAAVAGVRSGPAGSGAAAGGATSKKLVIKNFRERPTLPDNYTQDTWQKLHEAVRAIQSSTSIKYNLEELYQAVENVCSYKASPMLYKQLRQVCEDHVKAQILQFREYPFYIQKTQLNSY</sequence>
<feature type="domain" description="Cullin N-terminal" evidence="2">
    <location>
        <begin position="72"/>
        <end position="129"/>
    </location>
</feature>
<comment type="similarity">
    <text evidence="1">Belongs to the cullin family.</text>
</comment>
<evidence type="ECO:0000256" key="1">
    <source>
        <dbReference type="ARBA" id="ARBA00006019"/>
    </source>
</evidence>
<dbReference type="Gene3D" id="1.20.1310.10">
    <property type="entry name" value="Cullin Repeats"/>
    <property type="match status" value="1"/>
</dbReference>
<dbReference type="InterPro" id="IPR045093">
    <property type="entry name" value="Cullin"/>
</dbReference>
<dbReference type="Proteomes" id="UP001178461">
    <property type="component" value="Chromosome 4"/>
</dbReference>
<accession>A0AA35K730</accession>
<keyword evidence="4" id="KW-1185">Reference proteome</keyword>
<evidence type="ECO:0000313" key="4">
    <source>
        <dbReference type="Proteomes" id="UP001178461"/>
    </source>
</evidence>
<reference evidence="3" key="1">
    <citation type="submission" date="2022-12" db="EMBL/GenBank/DDBJ databases">
        <authorList>
            <person name="Alioto T."/>
            <person name="Alioto T."/>
            <person name="Gomez Garrido J."/>
        </authorList>
    </citation>
    <scope>NUCLEOTIDE SEQUENCE</scope>
</reference>
<dbReference type="InterPro" id="IPR001373">
    <property type="entry name" value="Cullin_N"/>
</dbReference>
<dbReference type="AlphaFoldDB" id="A0AA35K730"/>
<dbReference type="SUPFAM" id="SSF74788">
    <property type="entry name" value="Cullin repeat-like"/>
    <property type="match status" value="1"/>
</dbReference>
<dbReference type="InterPro" id="IPR016159">
    <property type="entry name" value="Cullin_repeat-like_dom_sf"/>
</dbReference>